<organism evidence="2 3">
    <name type="scientific">Hibiscus syriacus</name>
    <name type="common">Rose of Sharon</name>
    <dbReference type="NCBI Taxonomy" id="106335"/>
    <lineage>
        <taxon>Eukaryota</taxon>
        <taxon>Viridiplantae</taxon>
        <taxon>Streptophyta</taxon>
        <taxon>Embryophyta</taxon>
        <taxon>Tracheophyta</taxon>
        <taxon>Spermatophyta</taxon>
        <taxon>Magnoliopsida</taxon>
        <taxon>eudicotyledons</taxon>
        <taxon>Gunneridae</taxon>
        <taxon>Pentapetalae</taxon>
        <taxon>rosids</taxon>
        <taxon>malvids</taxon>
        <taxon>Malvales</taxon>
        <taxon>Malvaceae</taxon>
        <taxon>Malvoideae</taxon>
        <taxon>Hibiscus</taxon>
    </lineage>
</organism>
<dbReference type="EMBL" id="VEPZ02000921">
    <property type="protein sequence ID" value="KAE8711058.1"/>
    <property type="molecule type" value="Genomic_DNA"/>
</dbReference>
<dbReference type="PANTHER" id="PTHR47021">
    <property type="entry name" value="ADP-RIBOSYLATION FACTOR GTPASE-ACTIVATING PROTEIN AGD6-RELATED"/>
    <property type="match status" value="1"/>
</dbReference>
<dbReference type="InterPro" id="IPR023296">
    <property type="entry name" value="Glyco_hydro_beta-prop_sf"/>
</dbReference>
<dbReference type="GO" id="GO:0005096">
    <property type="term" value="F:GTPase activator activity"/>
    <property type="evidence" value="ECO:0007669"/>
    <property type="project" value="InterPro"/>
</dbReference>
<feature type="region of interest" description="Disordered" evidence="1">
    <location>
        <begin position="53"/>
        <end position="125"/>
    </location>
</feature>
<dbReference type="PANTHER" id="PTHR47021:SF4">
    <property type="entry name" value="ADP-RIBOSYLATION FACTOR GTPASE-ACTIVATING PROTEIN AGD6-RELATED"/>
    <property type="match status" value="1"/>
</dbReference>
<evidence type="ECO:0000313" key="3">
    <source>
        <dbReference type="Proteomes" id="UP000436088"/>
    </source>
</evidence>
<name>A0A6A3B5A9_HIBSY</name>
<feature type="compositionally biased region" description="Gly residues" evidence="1">
    <location>
        <begin position="72"/>
        <end position="81"/>
    </location>
</feature>
<dbReference type="GO" id="GO:0016192">
    <property type="term" value="P:vesicle-mediated transport"/>
    <property type="evidence" value="ECO:0007669"/>
    <property type="project" value="InterPro"/>
</dbReference>
<proteinExistence type="predicted"/>
<protein>
    <submittedName>
        <fullName evidence="2">ADP-ribosylation factor GTPase-activating protein AGD6</fullName>
    </submittedName>
</protein>
<evidence type="ECO:0000256" key="1">
    <source>
        <dbReference type="SAM" id="MobiDB-lite"/>
    </source>
</evidence>
<feature type="compositionally biased region" description="Basic and acidic residues" evidence="1">
    <location>
        <begin position="91"/>
        <end position="101"/>
    </location>
</feature>
<dbReference type="AlphaFoldDB" id="A0A6A3B5A9"/>
<dbReference type="Proteomes" id="UP000436088">
    <property type="component" value="Unassembled WGS sequence"/>
</dbReference>
<keyword evidence="3" id="KW-1185">Reference proteome</keyword>
<gene>
    <name evidence="2" type="ORF">F3Y22_tig00110303pilonHSYRG00098</name>
</gene>
<sequence length="297" mass="32106">MESGGNGKLNVFLAQYGVPKETDIVTKYNTDAASVYRDRIQALAEGRAWRDPPVVKESVNGGAGGNRKPPLSGGGSWGGNDAGWDSWDNEDSFRSSSDMRRNQSASDFRSGNYHGGRMGGAPVKSRSIEDMYTRSQLEASTANKDSFFARKMAENDSRPDGLPHSQGGKYVVFGSSPMPTQRRIWLDTDGNPIQAHGGGMLYDERSSTYNWYREYKDGPTYHDHKNGAARGIGKLSLVAASAAQSAANVVQAGTKEFTTKVSVVGRSKGREPSLGLGYSPWPPFYGGRGDKASVWAS</sequence>
<evidence type="ECO:0000313" key="2">
    <source>
        <dbReference type="EMBL" id="KAE8711058.1"/>
    </source>
</evidence>
<dbReference type="Gene3D" id="2.115.10.20">
    <property type="entry name" value="Glycosyl hydrolase domain, family 43"/>
    <property type="match status" value="1"/>
</dbReference>
<dbReference type="InterPro" id="IPR044519">
    <property type="entry name" value="ARF_GAP_AGD6/7"/>
</dbReference>
<accession>A0A6A3B5A9</accession>
<comment type="caution">
    <text evidence="2">The sequence shown here is derived from an EMBL/GenBank/DDBJ whole genome shotgun (WGS) entry which is preliminary data.</text>
</comment>
<reference evidence="2" key="1">
    <citation type="submission" date="2019-09" db="EMBL/GenBank/DDBJ databases">
        <title>Draft genome information of white flower Hibiscus syriacus.</title>
        <authorList>
            <person name="Kim Y.-M."/>
        </authorList>
    </citation>
    <scope>NUCLEOTIDE SEQUENCE [LARGE SCALE GENOMIC DNA]</scope>
    <source>
        <strain evidence="2">YM2019G1</strain>
    </source>
</reference>